<protein>
    <submittedName>
        <fullName evidence="2">Uncharacterized protein</fullName>
    </submittedName>
</protein>
<sequence length="240" mass="26013">MWVLLRALIEAGKFPLREEAPLVLRLVEEGPLELTEAVLAGPGEVSERTIVCLLRRLLRPQEHLLTPISASSPATQEHRDAGQPHKGDEEGIPAREVARLAGLAVRRPCCRAFLRTALAVEMDGPSAALLLVLLQALLEEAVGAGGKGRPTEEAVLTWLESLLDAKFVALVVEGKRERAGEAWGDEGVLRRVLASTQERIQAAALSCQALEVVEGYIAQFRRAGESLQVIPDYSLDVLPV</sequence>
<dbReference type="OrthoDB" id="211729at2759"/>
<keyword evidence="3" id="KW-1185">Reference proteome</keyword>
<accession>W7TBT2</accession>
<evidence type="ECO:0000313" key="2">
    <source>
        <dbReference type="EMBL" id="EWM21013.1"/>
    </source>
</evidence>
<comment type="caution">
    <text evidence="2">The sequence shown here is derived from an EMBL/GenBank/DDBJ whole genome shotgun (WGS) entry which is preliminary data.</text>
</comment>
<name>W7TBT2_9STRA</name>
<proteinExistence type="predicted"/>
<reference evidence="2 3" key="1">
    <citation type="journal article" date="2014" name="Mol. Plant">
        <title>Chromosome Scale Genome Assembly and Transcriptome Profiling of Nannochloropsis gaditana in Nitrogen Depletion.</title>
        <authorList>
            <person name="Corteggiani Carpinelli E."/>
            <person name="Telatin A."/>
            <person name="Vitulo N."/>
            <person name="Forcato C."/>
            <person name="D'Angelo M."/>
            <person name="Schiavon R."/>
            <person name="Vezzi A."/>
            <person name="Giacometti G.M."/>
            <person name="Morosinotto T."/>
            <person name="Valle G."/>
        </authorList>
    </citation>
    <scope>NUCLEOTIDE SEQUENCE [LARGE SCALE GENOMIC DNA]</scope>
    <source>
        <strain evidence="2 3">B-31</strain>
    </source>
</reference>
<dbReference type="EMBL" id="AZIL01002699">
    <property type="protein sequence ID" value="EWM21013.1"/>
    <property type="molecule type" value="Genomic_DNA"/>
</dbReference>
<feature type="region of interest" description="Disordered" evidence="1">
    <location>
        <begin position="69"/>
        <end position="91"/>
    </location>
</feature>
<dbReference type="AlphaFoldDB" id="W7TBT2"/>
<feature type="compositionally biased region" description="Basic and acidic residues" evidence="1">
    <location>
        <begin position="76"/>
        <end position="91"/>
    </location>
</feature>
<evidence type="ECO:0000256" key="1">
    <source>
        <dbReference type="SAM" id="MobiDB-lite"/>
    </source>
</evidence>
<dbReference type="Proteomes" id="UP000019335">
    <property type="component" value="Unassembled WGS sequence"/>
</dbReference>
<evidence type="ECO:0000313" key="3">
    <source>
        <dbReference type="Proteomes" id="UP000019335"/>
    </source>
</evidence>
<organism evidence="2 3">
    <name type="scientific">Nannochloropsis gaditana</name>
    <dbReference type="NCBI Taxonomy" id="72520"/>
    <lineage>
        <taxon>Eukaryota</taxon>
        <taxon>Sar</taxon>
        <taxon>Stramenopiles</taxon>
        <taxon>Ochrophyta</taxon>
        <taxon>Eustigmatophyceae</taxon>
        <taxon>Eustigmatales</taxon>
        <taxon>Monodopsidaceae</taxon>
        <taxon>Nannochloropsis</taxon>
    </lineage>
</organism>
<gene>
    <name evidence="2" type="ORF">Naga_100081g6</name>
</gene>